<dbReference type="PROSITE" id="PS50943">
    <property type="entry name" value="HTH_CROC1"/>
    <property type="match status" value="1"/>
</dbReference>
<dbReference type="Proteomes" id="UP000700908">
    <property type="component" value="Unassembled WGS sequence"/>
</dbReference>
<evidence type="ECO:0000313" key="2">
    <source>
        <dbReference type="EMBL" id="MBY4796763.1"/>
    </source>
</evidence>
<reference evidence="2 3" key="1">
    <citation type="submission" date="2021-08" db="EMBL/GenBank/DDBJ databases">
        <title>Collinsella faecalis sp. nov. isolated from swine faeces.</title>
        <authorList>
            <person name="Oh B.S."/>
            <person name="Lee J.H."/>
        </authorList>
    </citation>
    <scope>NUCLEOTIDE SEQUENCE [LARGE SCALE GENOMIC DNA]</scope>
    <source>
        <strain evidence="2 3">AGMB00827</strain>
    </source>
</reference>
<evidence type="ECO:0000259" key="1">
    <source>
        <dbReference type="PROSITE" id="PS50943"/>
    </source>
</evidence>
<dbReference type="Pfam" id="PF01381">
    <property type="entry name" value="HTH_3"/>
    <property type="match status" value="1"/>
</dbReference>
<name>A0ABS7MI76_9ACTN</name>
<keyword evidence="3" id="KW-1185">Reference proteome</keyword>
<accession>A0ABS7MI76</accession>
<proteinExistence type="predicted"/>
<dbReference type="InterPro" id="IPR001387">
    <property type="entry name" value="Cro/C1-type_HTH"/>
</dbReference>
<dbReference type="InterPro" id="IPR010982">
    <property type="entry name" value="Lambda_DNA-bd_dom_sf"/>
</dbReference>
<gene>
    <name evidence="2" type="ORF">K6V98_00045</name>
</gene>
<dbReference type="CDD" id="cd00093">
    <property type="entry name" value="HTH_XRE"/>
    <property type="match status" value="1"/>
</dbReference>
<evidence type="ECO:0000313" key="3">
    <source>
        <dbReference type="Proteomes" id="UP000700908"/>
    </source>
</evidence>
<sequence length="148" mass="16230">MKSDDLKKLRAASGLTQRAAAAACGVSTGTYTSYERGGARIPEPFAKRAEKVLTSVQAVPAPSEKDQLLLALGEAVLIMTPEQREELYERAPRRIAADAASKAAWARIKGTLADALIERDRELARERDRADRMKRGIARAIHDKEISE</sequence>
<dbReference type="Gene3D" id="1.10.260.40">
    <property type="entry name" value="lambda repressor-like DNA-binding domains"/>
    <property type="match status" value="1"/>
</dbReference>
<protein>
    <submittedName>
        <fullName evidence="2">Helix-turn-helix transcriptional regulator</fullName>
    </submittedName>
</protein>
<feature type="domain" description="HTH cro/C1-type" evidence="1">
    <location>
        <begin position="6"/>
        <end position="59"/>
    </location>
</feature>
<dbReference type="RefSeq" id="WP_222198493.1">
    <property type="nucleotide sequence ID" value="NZ_JAIMFO010000001.1"/>
</dbReference>
<comment type="caution">
    <text evidence="2">The sequence shown here is derived from an EMBL/GenBank/DDBJ whole genome shotgun (WGS) entry which is preliminary data.</text>
</comment>
<dbReference type="SMART" id="SM00530">
    <property type="entry name" value="HTH_XRE"/>
    <property type="match status" value="1"/>
</dbReference>
<organism evidence="2 3">
    <name type="scientific">Collinsella ureilytica</name>
    <dbReference type="NCBI Taxonomy" id="2869515"/>
    <lineage>
        <taxon>Bacteria</taxon>
        <taxon>Bacillati</taxon>
        <taxon>Actinomycetota</taxon>
        <taxon>Coriobacteriia</taxon>
        <taxon>Coriobacteriales</taxon>
        <taxon>Coriobacteriaceae</taxon>
        <taxon>Collinsella</taxon>
    </lineage>
</organism>
<dbReference type="SUPFAM" id="SSF47413">
    <property type="entry name" value="lambda repressor-like DNA-binding domains"/>
    <property type="match status" value="1"/>
</dbReference>
<dbReference type="EMBL" id="JAIMFO010000001">
    <property type="protein sequence ID" value="MBY4796763.1"/>
    <property type="molecule type" value="Genomic_DNA"/>
</dbReference>